<dbReference type="Gene3D" id="2.60.120.560">
    <property type="entry name" value="Exo-inulinase, domain 1"/>
    <property type="match status" value="2"/>
</dbReference>
<reference evidence="3 4" key="1">
    <citation type="submission" date="2023-10" db="EMBL/GenBank/DDBJ databases">
        <title>Rubellicoccus peritrichatus gen. nov., sp. nov., isolated from an algae of coral reef tank.</title>
        <authorList>
            <person name="Luo J."/>
        </authorList>
    </citation>
    <scope>NUCLEOTIDE SEQUENCE [LARGE SCALE GENOMIC DNA]</scope>
    <source>
        <strain evidence="3 4">CR14</strain>
    </source>
</reference>
<organism evidence="3 4">
    <name type="scientific">Rubellicoccus peritrichatus</name>
    <dbReference type="NCBI Taxonomy" id="3080537"/>
    <lineage>
        <taxon>Bacteria</taxon>
        <taxon>Pseudomonadati</taxon>
        <taxon>Verrucomicrobiota</taxon>
        <taxon>Opitutia</taxon>
        <taxon>Puniceicoccales</taxon>
        <taxon>Cerasicoccaceae</taxon>
        <taxon>Rubellicoccus</taxon>
    </lineage>
</organism>
<keyword evidence="4" id="KW-1185">Reference proteome</keyword>
<name>A0AAQ3L6H6_9BACT</name>
<dbReference type="RefSeq" id="WP_317832040.1">
    <property type="nucleotide sequence ID" value="NZ_CP136920.1"/>
</dbReference>
<feature type="domain" description="3-keto-alpha-glucoside-1,2-lyase/3-keto-2-hydroxy-glucal hydratase" evidence="2">
    <location>
        <begin position="54"/>
        <end position="242"/>
    </location>
</feature>
<dbReference type="Pfam" id="PF06439">
    <property type="entry name" value="3keto-disac_hyd"/>
    <property type="match status" value="2"/>
</dbReference>
<feature type="chain" id="PRO_5043013387" evidence="1">
    <location>
        <begin position="22"/>
        <end position="442"/>
    </location>
</feature>
<evidence type="ECO:0000313" key="3">
    <source>
        <dbReference type="EMBL" id="WOO39971.1"/>
    </source>
</evidence>
<evidence type="ECO:0000256" key="1">
    <source>
        <dbReference type="SAM" id="SignalP"/>
    </source>
</evidence>
<accession>A0AAQ3L6H6</accession>
<evidence type="ECO:0000313" key="4">
    <source>
        <dbReference type="Proteomes" id="UP001304300"/>
    </source>
</evidence>
<dbReference type="InterPro" id="IPR010496">
    <property type="entry name" value="AL/BT2_dom"/>
</dbReference>
<dbReference type="GO" id="GO:0016787">
    <property type="term" value="F:hydrolase activity"/>
    <property type="evidence" value="ECO:0007669"/>
    <property type="project" value="InterPro"/>
</dbReference>
<proteinExistence type="predicted"/>
<gene>
    <name evidence="3" type="ORF">RZN69_15205</name>
</gene>
<dbReference type="Proteomes" id="UP001304300">
    <property type="component" value="Chromosome"/>
</dbReference>
<dbReference type="AlphaFoldDB" id="A0AAQ3L6H6"/>
<keyword evidence="1" id="KW-0732">Signal</keyword>
<dbReference type="EMBL" id="CP136920">
    <property type="protein sequence ID" value="WOO39971.1"/>
    <property type="molecule type" value="Genomic_DNA"/>
</dbReference>
<evidence type="ECO:0000259" key="2">
    <source>
        <dbReference type="Pfam" id="PF06439"/>
    </source>
</evidence>
<feature type="signal peptide" evidence="1">
    <location>
        <begin position="1"/>
        <end position="21"/>
    </location>
</feature>
<feature type="domain" description="3-keto-alpha-glucoside-1,2-lyase/3-keto-2-hydroxy-glucal hydratase" evidence="2">
    <location>
        <begin position="253"/>
        <end position="440"/>
    </location>
</feature>
<protein>
    <submittedName>
        <fullName evidence="3">DUF1080 domain-containing protein</fullName>
    </submittedName>
</protein>
<dbReference type="KEGG" id="puo:RZN69_15205"/>
<sequence>MIQLFRIVTPIILLGITHAYSAPDANATKSWPKGINPAKLLTNTDAEPDVNQPGFIELFNGKDLNGWSIQGGQMTYEVIDGAIVGTAIPGVKPNSFLCTDDTYDDFIFTAEFKWDIPSNSGIMFRADTKQPDKNGVRRVFGYQSEMDQSDRRWTGGIYGEGMGGWKYPLSKPQAHAAARAAIKDHSAWNRMTIYANGDVIKTWINGVPCSYLINDERSEGFFGLQLHTGPKGIVAWRNIKVKELNGSPEEPEGWTDLFADDDFSEWEQANGKDVGSGWTIKNGVVHRHSMLAGSIRTRQSYEDFELIFEWKISESGNSGIKYRTHKNLGPEYQVLDDINYPQSKPTHLAASLYDLVAADDAKPIKPVGEWNTGRIVADGNQLEHWLNGEMVASVTLGNDDWQRRFKQSKYKNFKNFATGKGPILLQDHNDEVWFRNMKVREL</sequence>